<protein>
    <recommendedName>
        <fullName evidence="3">DUF3168 domain-containing protein</fullName>
    </recommendedName>
</protein>
<dbReference type="OrthoDB" id="2168818at2"/>
<reference evidence="1 2" key="1">
    <citation type="submission" date="2019-11" db="EMBL/GenBank/DDBJ databases">
        <title>Bacillus lacus genome.</title>
        <authorList>
            <person name="Allen C.J."/>
            <person name="Newman J.D."/>
        </authorList>
    </citation>
    <scope>NUCLEOTIDE SEQUENCE [LARGE SCALE GENOMIC DNA]</scope>
    <source>
        <strain evidence="1 2">KCTC 33946</strain>
    </source>
</reference>
<comment type="caution">
    <text evidence="1">The sequence shown here is derived from an EMBL/GenBank/DDBJ whole genome shotgun (WGS) entry which is preliminary data.</text>
</comment>
<evidence type="ECO:0008006" key="3">
    <source>
        <dbReference type="Google" id="ProtNLM"/>
    </source>
</evidence>
<gene>
    <name evidence="1" type="ORF">GJU40_01530</name>
</gene>
<dbReference type="EMBL" id="WKKI01000002">
    <property type="protein sequence ID" value="MRX70847.1"/>
    <property type="molecule type" value="Genomic_DNA"/>
</dbReference>
<dbReference type="AlphaFoldDB" id="A0A7X2IW33"/>
<keyword evidence="2" id="KW-1185">Reference proteome</keyword>
<evidence type="ECO:0000313" key="2">
    <source>
        <dbReference type="Proteomes" id="UP000448867"/>
    </source>
</evidence>
<name>A0A7X2IW33_9BACI</name>
<evidence type="ECO:0000313" key="1">
    <source>
        <dbReference type="EMBL" id="MRX70847.1"/>
    </source>
</evidence>
<dbReference type="Proteomes" id="UP000448867">
    <property type="component" value="Unassembled WGS sequence"/>
</dbReference>
<proteinExistence type="predicted"/>
<dbReference type="RefSeq" id="WP_154305983.1">
    <property type="nucleotide sequence ID" value="NZ_WKKI01000002.1"/>
</dbReference>
<organism evidence="1 2">
    <name type="scientific">Metabacillus lacus</name>
    <dbReference type="NCBI Taxonomy" id="1983721"/>
    <lineage>
        <taxon>Bacteria</taxon>
        <taxon>Bacillati</taxon>
        <taxon>Bacillota</taxon>
        <taxon>Bacilli</taxon>
        <taxon>Bacillales</taxon>
        <taxon>Bacillaceae</taxon>
        <taxon>Metabacillus</taxon>
    </lineage>
</organism>
<accession>A0A7X2IW33</accession>
<sequence>MIYKIHEAFIADPLIASKVGKRIKFYEYPAAGDVSGPIIVIDPIAPPIPTDYADNDWLTEEYLFQIEVWSKSKTDTDAIAKRMQRIMWKEIGFGQSGSGVDEWDKDFGIFRDARRYTGKAYIN</sequence>